<accession>A0ABP7AN48</accession>
<proteinExistence type="predicted"/>
<evidence type="ECO:0000313" key="2">
    <source>
        <dbReference type="Proteomes" id="UP001500711"/>
    </source>
</evidence>
<keyword evidence="2" id="KW-1185">Reference proteome</keyword>
<comment type="caution">
    <text evidence="1">The sequence shown here is derived from an EMBL/GenBank/DDBJ whole genome shotgun (WGS) entry which is preliminary data.</text>
</comment>
<name>A0ABP7AN48_9PSEU</name>
<dbReference type="EMBL" id="BAABBE010000005">
    <property type="protein sequence ID" value="GAA3636229.1"/>
    <property type="molecule type" value="Genomic_DNA"/>
</dbReference>
<evidence type="ECO:0000313" key="1">
    <source>
        <dbReference type="EMBL" id="GAA3636229.1"/>
    </source>
</evidence>
<dbReference type="Proteomes" id="UP001500711">
    <property type="component" value="Unassembled WGS sequence"/>
</dbReference>
<sequence>MPRRRPAQVRAQLPFRRPPPVRQIPRVSALTTRCVAELERARFRTGRTAEALEGWARFVRGPSAAIARYRIELNPCPCCDDDDPAVGRAFLRTVLNTLPAKAARELLELVRPLDRLYLARSSPTPEHAELRALLTCR</sequence>
<protein>
    <submittedName>
        <fullName evidence="1">Uncharacterized protein</fullName>
    </submittedName>
</protein>
<gene>
    <name evidence="1" type="ORF">GCM10022267_23490</name>
</gene>
<reference evidence="2" key="1">
    <citation type="journal article" date="2019" name="Int. J. Syst. Evol. Microbiol.">
        <title>The Global Catalogue of Microorganisms (GCM) 10K type strain sequencing project: providing services to taxonomists for standard genome sequencing and annotation.</title>
        <authorList>
            <consortium name="The Broad Institute Genomics Platform"/>
            <consortium name="The Broad Institute Genome Sequencing Center for Infectious Disease"/>
            <person name="Wu L."/>
            <person name="Ma J."/>
        </authorList>
    </citation>
    <scope>NUCLEOTIDE SEQUENCE [LARGE SCALE GENOMIC DNA]</scope>
    <source>
        <strain evidence="2">JCM 17494</strain>
    </source>
</reference>
<organism evidence="1 2">
    <name type="scientific">Lentzea roselyniae</name>
    <dbReference type="NCBI Taxonomy" id="531940"/>
    <lineage>
        <taxon>Bacteria</taxon>
        <taxon>Bacillati</taxon>
        <taxon>Actinomycetota</taxon>
        <taxon>Actinomycetes</taxon>
        <taxon>Pseudonocardiales</taxon>
        <taxon>Pseudonocardiaceae</taxon>
        <taxon>Lentzea</taxon>
    </lineage>
</organism>